<reference evidence="1 2" key="1">
    <citation type="journal article" date="2017" name="Front. Microbiol.">
        <title>New Insights into the Diversity of the Genus Faecalibacterium.</title>
        <authorList>
            <person name="Benevides L."/>
            <person name="Burman S."/>
            <person name="Martin R."/>
            <person name="Robert V."/>
            <person name="Thomas M."/>
            <person name="Miquel S."/>
            <person name="Chain F."/>
            <person name="Sokol H."/>
            <person name="Bermudez-Humaran L.G."/>
            <person name="Morrison M."/>
            <person name="Langella P."/>
            <person name="Azevedo V.A."/>
            <person name="Chatel J.M."/>
            <person name="Soares S."/>
        </authorList>
    </citation>
    <scope>NUCLEOTIDE SEQUENCE [LARGE SCALE GENOMIC DNA]</scope>
    <source>
        <strain evidence="1 2">CNCM I 4644</strain>
    </source>
</reference>
<dbReference type="Proteomes" id="UP000220480">
    <property type="component" value="Unassembled WGS sequence"/>
</dbReference>
<dbReference type="EMBL" id="NMTZ01000016">
    <property type="protein sequence ID" value="PDX84303.1"/>
    <property type="molecule type" value="Genomic_DNA"/>
</dbReference>
<evidence type="ECO:0000313" key="2">
    <source>
        <dbReference type="Proteomes" id="UP000220480"/>
    </source>
</evidence>
<gene>
    <name evidence="1" type="ORF">CGS59_05910</name>
</gene>
<comment type="caution">
    <text evidence="1">The sequence shown here is derived from an EMBL/GenBank/DDBJ whole genome shotgun (WGS) entry which is preliminary data.</text>
</comment>
<accession>A0A2A7AYT5</accession>
<evidence type="ECO:0000313" key="1">
    <source>
        <dbReference type="EMBL" id="PDX84303.1"/>
    </source>
</evidence>
<organism evidence="1 2">
    <name type="scientific">Faecalibacterium prausnitzii</name>
    <dbReference type="NCBI Taxonomy" id="853"/>
    <lineage>
        <taxon>Bacteria</taxon>
        <taxon>Bacillati</taxon>
        <taxon>Bacillota</taxon>
        <taxon>Clostridia</taxon>
        <taxon>Eubacteriales</taxon>
        <taxon>Oscillospiraceae</taxon>
        <taxon>Faecalibacterium</taxon>
    </lineage>
</organism>
<proteinExistence type="predicted"/>
<sequence length="260" mass="29534">MLVMVLIVLTILAIVVFLKKLEIDNPTQKGEDSSEGSVSSQTTVDCVQTTDLEGDDSNTITYANADSISQNKEPKDKEGKSCDYILKPFDLLSVRDFYDYINSLERVGFEENYTVGKNISLGEYLIVSYEGLTCKVELFEPKKRKPFSSFCFSGYCIMDIQQDERIKISCGNLIRADEVKNLCVDTKVYTFKVGTHIESGKYKISQRDCTKFAVYYIWNNGILNFDDSVDSDAIWGNEVIDLKDGQYIYLENAVMKREAE</sequence>
<dbReference type="RefSeq" id="WP_097779261.1">
    <property type="nucleotide sequence ID" value="NZ_NMTZ01000016.1"/>
</dbReference>
<name>A0A2A7AYT5_9FIRM</name>
<dbReference type="AlphaFoldDB" id="A0A2A7AYT5"/>
<protein>
    <submittedName>
        <fullName evidence="1">Uncharacterized protein</fullName>
    </submittedName>
</protein>